<dbReference type="InterPro" id="IPR058581">
    <property type="entry name" value="TM_HPP"/>
</dbReference>
<name>A0A9N8DGB1_9STRA</name>
<dbReference type="PANTHER" id="PTHR33741:SF5">
    <property type="entry name" value="TRANSMEMBRANE PROTEIN DDB_G0269096-RELATED"/>
    <property type="match status" value="1"/>
</dbReference>
<evidence type="ECO:0000313" key="4">
    <source>
        <dbReference type="EMBL" id="CAB9501315.1"/>
    </source>
</evidence>
<proteinExistence type="predicted"/>
<gene>
    <name evidence="4" type="ORF">SEMRO_105_G053180.1</name>
</gene>
<feature type="domain" description="HPP transmembrane region" evidence="3">
    <location>
        <begin position="397"/>
        <end position="549"/>
    </location>
</feature>
<dbReference type="PANTHER" id="PTHR33741">
    <property type="entry name" value="TRANSMEMBRANE PROTEIN DDB_G0269096-RELATED"/>
    <property type="match status" value="1"/>
</dbReference>
<evidence type="ECO:0000313" key="5">
    <source>
        <dbReference type="Proteomes" id="UP001153069"/>
    </source>
</evidence>
<evidence type="ECO:0000256" key="2">
    <source>
        <dbReference type="SAM" id="Phobius"/>
    </source>
</evidence>
<dbReference type="InterPro" id="IPR007065">
    <property type="entry name" value="HPP"/>
</dbReference>
<dbReference type="Proteomes" id="UP001153069">
    <property type="component" value="Unassembled WGS sequence"/>
</dbReference>
<organism evidence="4 5">
    <name type="scientific">Seminavis robusta</name>
    <dbReference type="NCBI Taxonomy" id="568900"/>
    <lineage>
        <taxon>Eukaryota</taxon>
        <taxon>Sar</taxon>
        <taxon>Stramenopiles</taxon>
        <taxon>Ochrophyta</taxon>
        <taxon>Bacillariophyta</taxon>
        <taxon>Bacillariophyceae</taxon>
        <taxon>Bacillariophycidae</taxon>
        <taxon>Naviculales</taxon>
        <taxon>Naviculaceae</taxon>
        <taxon>Seminavis</taxon>
    </lineage>
</organism>
<feature type="region of interest" description="Disordered" evidence="1">
    <location>
        <begin position="175"/>
        <end position="199"/>
    </location>
</feature>
<reference evidence="4" key="1">
    <citation type="submission" date="2020-06" db="EMBL/GenBank/DDBJ databases">
        <authorList>
            <consortium name="Plant Systems Biology data submission"/>
        </authorList>
    </citation>
    <scope>NUCLEOTIDE SEQUENCE</scope>
    <source>
        <strain evidence="4">D6</strain>
    </source>
</reference>
<sequence>MSNPPVVPPPARPSGASSTPSHHRGPHDVAITIDNDHDHHHHNSVLYNRFRHASERDVDFDHDVLHRGVRDAGRWAYGTIYVEVWVWNEHKTRLFRPPGGWWLDPVFHQQQHARLEQNVDGQQTTSGTTTTELSHREDCPLCQLTDPTLKTYVPALPLSIGEGLPGVLWAELEGAATSTSTERPSNSGASSRRRASIRDLRVPPQERPLVWRQVQSIANDPDQPFNPRLQLIAAQQTASQVGWAAAVKFNDAHGGLVMYFARSNISLERLRYPTNERYLRQSAAFIGSAYALRQPRQACIALRKEEMHAAVSHVKEKIREIGREALAAKLMKPTTSKRPTTAGTTTTIHPEHPPETTTTSTTTTCQDNRAWHFVSHHWTRILRKLQGGNAQPPPGFGWTQTAWTFTGVFLTLLMLTRTNVWIKEMWGDDKVIVLGPFGALMTLMYGLTQAPASQPRNALLGQTLSMAIAIGVSEIPDMPSWIKQSLATALAVTVMVKLGITHPPAGAAALLFATGNFGWYNFLACLIGNGLAVGAATLINDFNMDRQYPTYWGISDYKEKVQSTLFRYSKVDSSDEQETTKKEVEMPEMKKA</sequence>
<keyword evidence="2" id="KW-1133">Transmembrane helix</keyword>
<keyword evidence="2" id="KW-0472">Membrane</keyword>
<feature type="region of interest" description="Disordered" evidence="1">
    <location>
        <begin position="1"/>
        <end position="35"/>
    </location>
</feature>
<dbReference type="EMBL" id="CAICTM010000104">
    <property type="protein sequence ID" value="CAB9501315.1"/>
    <property type="molecule type" value="Genomic_DNA"/>
</dbReference>
<comment type="caution">
    <text evidence="4">The sequence shown here is derived from an EMBL/GenBank/DDBJ whole genome shotgun (WGS) entry which is preliminary data.</text>
</comment>
<protein>
    <submittedName>
        <fullName evidence="4">Transmembrane protein DDB</fullName>
    </submittedName>
</protein>
<feature type="compositionally biased region" description="Pro residues" evidence="1">
    <location>
        <begin position="1"/>
        <end position="12"/>
    </location>
</feature>
<evidence type="ECO:0000256" key="1">
    <source>
        <dbReference type="SAM" id="MobiDB-lite"/>
    </source>
</evidence>
<feature type="transmembrane region" description="Helical" evidence="2">
    <location>
        <begin position="402"/>
        <end position="420"/>
    </location>
</feature>
<feature type="region of interest" description="Disordered" evidence="1">
    <location>
        <begin position="572"/>
        <end position="592"/>
    </location>
</feature>
<dbReference type="OrthoDB" id="48476at2759"/>
<keyword evidence="5" id="KW-1185">Reference proteome</keyword>
<accession>A0A9N8DGB1</accession>
<feature type="region of interest" description="Disordered" evidence="1">
    <location>
        <begin position="334"/>
        <end position="362"/>
    </location>
</feature>
<dbReference type="Pfam" id="PF04982">
    <property type="entry name" value="TM_HPP"/>
    <property type="match status" value="1"/>
</dbReference>
<feature type="compositionally biased region" description="Low complexity" evidence="1">
    <location>
        <begin position="334"/>
        <end position="348"/>
    </location>
</feature>
<evidence type="ECO:0000259" key="3">
    <source>
        <dbReference type="Pfam" id="PF04982"/>
    </source>
</evidence>
<keyword evidence="2 4" id="KW-0812">Transmembrane</keyword>
<feature type="transmembrane region" description="Helical" evidence="2">
    <location>
        <begin position="432"/>
        <end position="452"/>
    </location>
</feature>
<dbReference type="AlphaFoldDB" id="A0A9N8DGB1"/>
<feature type="transmembrane region" description="Helical" evidence="2">
    <location>
        <begin position="519"/>
        <end position="539"/>
    </location>
</feature>